<feature type="compositionally biased region" description="Pro residues" evidence="1">
    <location>
        <begin position="48"/>
        <end position="68"/>
    </location>
</feature>
<sequence>MGGRACLLATRVSRSVRLSVCEAVIRFQDFPSVTGLLTKPCTPLHGDSPPPPPPPPDPPPPSPPPPSSTPLLSRAASPQQAGATLTCNHHTQSLLSPQLEILIWRKSSRVSFSSVSVEEESARVFLLYSGFCFHTLCWSSRSFSLAHFSFFISVSPPPSLSLGWQVRQ</sequence>
<evidence type="ECO:0000313" key="2">
    <source>
        <dbReference type="EMBL" id="CAB1441112.1"/>
    </source>
</evidence>
<dbReference type="EMBL" id="CADEAL010002569">
    <property type="protein sequence ID" value="CAB1441112.1"/>
    <property type="molecule type" value="Genomic_DNA"/>
</dbReference>
<feature type="region of interest" description="Disordered" evidence="1">
    <location>
        <begin position="39"/>
        <end position="83"/>
    </location>
</feature>
<proteinExistence type="predicted"/>
<protein>
    <submittedName>
        <fullName evidence="2">Uncharacterized protein</fullName>
    </submittedName>
</protein>
<keyword evidence="3" id="KW-1185">Reference proteome</keyword>
<gene>
    <name evidence="2" type="ORF">PLEPLA_LOCUS28897</name>
</gene>
<dbReference type="Proteomes" id="UP001153269">
    <property type="component" value="Unassembled WGS sequence"/>
</dbReference>
<evidence type="ECO:0000256" key="1">
    <source>
        <dbReference type="SAM" id="MobiDB-lite"/>
    </source>
</evidence>
<accession>A0A9N7YWL8</accession>
<name>A0A9N7YWL8_PLEPL</name>
<comment type="caution">
    <text evidence="2">The sequence shown here is derived from an EMBL/GenBank/DDBJ whole genome shotgun (WGS) entry which is preliminary data.</text>
</comment>
<dbReference type="AlphaFoldDB" id="A0A9N7YWL8"/>
<reference evidence="2" key="1">
    <citation type="submission" date="2020-03" db="EMBL/GenBank/DDBJ databases">
        <authorList>
            <person name="Weist P."/>
        </authorList>
    </citation>
    <scope>NUCLEOTIDE SEQUENCE</scope>
</reference>
<organism evidence="2 3">
    <name type="scientific">Pleuronectes platessa</name>
    <name type="common">European plaice</name>
    <dbReference type="NCBI Taxonomy" id="8262"/>
    <lineage>
        <taxon>Eukaryota</taxon>
        <taxon>Metazoa</taxon>
        <taxon>Chordata</taxon>
        <taxon>Craniata</taxon>
        <taxon>Vertebrata</taxon>
        <taxon>Euteleostomi</taxon>
        <taxon>Actinopterygii</taxon>
        <taxon>Neopterygii</taxon>
        <taxon>Teleostei</taxon>
        <taxon>Neoteleostei</taxon>
        <taxon>Acanthomorphata</taxon>
        <taxon>Carangaria</taxon>
        <taxon>Pleuronectiformes</taxon>
        <taxon>Pleuronectoidei</taxon>
        <taxon>Pleuronectidae</taxon>
        <taxon>Pleuronectes</taxon>
    </lineage>
</organism>
<evidence type="ECO:0000313" key="3">
    <source>
        <dbReference type="Proteomes" id="UP001153269"/>
    </source>
</evidence>